<comment type="subcellular location">
    <subcellularLocation>
        <location evidence="1">Cell membrane</location>
        <topology evidence="1">Multi-pass membrane protein</topology>
    </subcellularLocation>
</comment>
<dbReference type="Gene3D" id="1.20.1640.10">
    <property type="entry name" value="Multidrug efflux transporter AcrB transmembrane domain"/>
    <property type="match status" value="2"/>
</dbReference>
<accession>A0ABV5CHQ9</accession>
<feature type="transmembrane region" description="Helical" evidence="8">
    <location>
        <begin position="204"/>
        <end position="222"/>
    </location>
</feature>
<evidence type="ECO:0000256" key="8">
    <source>
        <dbReference type="SAM" id="Phobius"/>
    </source>
</evidence>
<comment type="caution">
    <text evidence="10">The sequence shown here is derived from an EMBL/GenBank/DDBJ whole genome shotgun (WGS) entry which is preliminary data.</text>
</comment>
<evidence type="ECO:0000256" key="2">
    <source>
        <dbReference type="ARBA" id="ARBA00010157"/>
    </source>
</evidence>
<dbReference type="InterPro" id="IPR004869">
    <property type="entry name" value="MMPL_dom"/>
</dbReference>
<evidence type="ECO:0000259" key="9">
    <source>
        <dbReference type="PROSITE" id="PS50156"/>
    </source>
</evidence>
<feature type="transmembrane region" description="Helical" evidence="8">
    <location>
        <begin position="547"/>
        <end position="569"/>
    </location>
</feature>
<proteinExistence type="inferred from homology"/>
<evidence type="ECO:0000313" key="11">
    <source>
        <dbReference type="Proteomes" id="UP001582793"/>
    </source>
</evidence>
<feature type="region of interest" description="Disordered" evidence="7">
    <location>
        <begin position="757"/>
        <end position="799"/>
    </location>
</feature>
<keyword evidence="6 8" id="KW-0472">Membrane</keyword>
<dbReference type="EMBL" id="JBCGDC010000001">
    <property type="protein sequence ID" value="MFB6391520.1"/>
    <property type="molecule type" value="Genomic_DNA"/>
</dbReference>
<feature type="transmembrane region" description="Helical" evidence="8">
    <location>
        <begin position="574"/>
        <end position="595"/>
    </location>
</feature>
<evidence type="ECO:0000256" key="5">
    <source>
        <dbReference type="ARBA" id="ARBA00022989"/>
    </source>
</evidence>
<feature type="domain" description="SSD" evidence="9">
    <location>
        <begin position="210"/>
        <end position="329"/>
    </location>
</feature>
<evidence type="ECO:0000256" key="4">
    <source>
        <dbReference type="ARBA" id="ARBA00022692"/>
    </source>
</evidence>
<dbReference type="Proteomes" id="UP001582793">
    <property type="component" value="Unassembled WGS sequence"/>
</dbReference>
<dbReference type="PROSITE" id="PS50156">
    <property type="entry name" value="SSD"/>
    <property type="match status" value="1"/>
</dbReference>
<dbReference type="PANTHER" id="PTHR33406:SF11">
    <property type="entry name" value="MEMBRANE PROTEIN SCO6666-RELATED"/>
    <property type="match status" value="1"/>
</dbReference>
<reference evidence="10 11" key="1">
    <citation type="submission" date="2024-04" db="EMBL/GenBank/DDBJ databases">
        <title>Polymorphospora sp. isolated from Baiyangdian Lake in Xiong'an New Area.</title>
        <authorList>
            <person name="Zhang X."/>
            <person name="Liu J."/>
        </authorList>
    </citation>
    <scope>NUCLEOTIDE SEQUENCE [LARGE SCALE GENOMIC DNA]</scope>
    <source>
        <strain evidence="10 11">2-325</strain>
    </source>
</reference>
<gene>
    <name evidence="10" type="ORF">AAFH96_00155</name>
</gene>
<feature type="transmembrane region" description="Helical" evidence="8">
    <location>
        <begin position="400"/>
        <end position="422"/>
    </location>
</feature>
<dbReference type="InterPro" id="IPR000731">
    <property type="entry name" value="SSD"/>
</dbReference>
<dbReference type="InterPro" id="IPR050545">
    <property type="entry name" value="Mycobact_MmpL"/>
</dbReference>
<keyword evidence="5 8" id="KW-1133">Transmembrane helix</keyword>
<evidence type="ECO:0000256" key="3">
    <source>
        <dbReference type="ARBA" id="ARBA00022475"/>
    </source>
</evidence>
<keyword evidence="3" id="KW-1003">Cell membrane</keyword>
<feature type="transmembrane region" description="Helical" evidence="8">
    <location>
        <begin position="178"/>
        <end position="197"/>
    </location>
</feature>
<feature type="transmembrane region" description="Helical" evidence="8">
    <location>
        <begin position="303"/>
        <end position="329"/>
    </location>
</feature>
<keyword evidence="4 8" id="KW-0812">Transmembrane</keyword>
<evidence type="ECO:0000256" key="1">
    <source>
        <dbReference type="ARBA" id="ARBA00004651"/>
    </source>
</evidence>
<feature type="transmembrane region" description="Helical" evidence="8">
    <location>
        <begin position="278"/>
        <end position="297"/>
    </location>
</feature>
<keyword evidence="11" id="KW-1185">Reference proteome</keyword>
<evidence type="ECO:0000313" key="10">
    <source>
        <dbReference type="EMBL" id="MFB6391520.1"/>
    </source>
</evidence>
<feature type="transmembrane region" description="Helical" evidence="8">
    <location>
        <begin position="670"/>
        <end position="690"/>
    </location>
</feature>
<dbReference type="Pfam" id="PF03176">
    <property type="entry name" value="MMPL"/>
    <property type="match status" value="2"/>
</dbReference>
<evidence type="ECO:0000256" key="7">
    <source>
        <dbReference type="SAM" id="MobiDB-lite"/>
    </source>
</evidence>
<dbReference type="SUPFAM" id="SSF82866">
    <property type="entry name" value="Multidrug efflux transporter AcrB transmembrane domain"/>
    <property type="match status" value="2"/>
</dbReference>
<dbReference type="RefSeq" id="WP_375732571.1">
    <property type="nucleotide sequence ID" value="NZ_JBCGDC010000001.1"/>
</dbReference>
<evidence type="ECO:0000256" key="6">
    <source>
        <dbReference type="ARBA" id="ARBA00023136"/>
    </source>
</evidence>
<feature type="transmembrane region" description="Helical" evidence="8">
    <location>
        <begin position="615"/>
        <end position="634"/>
    </location>
</feature>
<comment type="similarity">
    <text evidence="2">Belongs to the resistance-nodulation-cell division (RND) (TC 2.A.6) family. MmpL subfamily.</text>
</comment>
<feature type="transmembrane region" description="Helical" evidence="8">
    <location>
        <begin position="228"/>
        <end position="250"/>
    </location>
</feature>
<protein>
    <submittedName>
        <fullName evidence="10">MMPL family transporter</fullName>
    </submittedName>
</protein>
<dbReference type="PANTHER" id="PTHR33406">
    <property type="entry name" value="MEMBRANE PROTEIN MJ1562-RELATED"/>
    <property type="match status" value="1"/>
</dbReference>
<sequence length="799" mass="83517">MFAALGRLMWRWRWPVLGGWLVLVLAGAVLGGQVFDRLGTTDNLRADAESQRAERRVKELLPEGTTVVAVVRDREIYDPPLVESVTRITNEIRDLPGVIEVDDVYNSAGGQIGADNSSSLVVVELADELPDAERERLEDRVVTLLRGIDAPEVLVGGEKLAERAFADQAIRDATIGESIALVVLLVALVVILGGFVAGVIPLAAALGAVAVTLLGLLGLATVMQVSEFAVNVVTLLGIGLAVDYALLLIARFREERTADPDAPPAELLARTTATAGRAVLVSGLAVGAAMVGLFAFAEPLLAAMALGGALVVVLATLVGLTAVPALIAVGHLRIPAPGADTRISRVAATVTGPARRLLSRRNPVPAGAARRAAAGQGGPGTPDGLLARLAGYAQRRPKPVAIGVSLVLLLLAAPFVFGANLANSDARALPASMEARQVHDVVLRDFQAGRAAPVVVVVETDPATAAVRDLLNQLNTMPNVIRMQPRPDVPGNAAVIDVTPEGETGGPASREVVRQIRELDTPFPILVGGPAAELVDYQSSVTSRLPLAVLVLLLATAVLMFALTGSVVIPVKALLMNVLTLLATLGLLVVVFQWGIGAPLIGVESWGAIDLTTPILLFVFVFGLTMDYEVFLLGRIREEWTRWSGRHTPQARAQASDRAVLDGIRHTGPVVTAAAVCITIVFLGFLLGELTAVKEIGFGMAVAVILDVTVVRGLLLPALMSLLGEWNWWAPAPLRRLHERLFADRTVTPAVALAGSDAGRKAAVGRATPPSPRGPAAPGSAGAETGGGARATAEESANR</sequence>
<organism evidence="10 11">
    <name type="scientific">Polymorphospora lycopeni</name>
    <dbReference type="NCBI Taxonomy" id="3140240"/>
    <lineage>
        <taxon>Bacteria</taxon>
        <taxon>Bacillati</taxon>
        <taxon>Actinomycetota</taxon>
        <taxon>Actinomycetes</taxon>
        <taxon>Micromonosporales</taxon>
        <taxon>Micromonosporaceae</taxon>
        <taxon>Polymorphospora</taxon>
    </lineage>
</organism>
<name>A0ABV5CHQ9_9ACTN</name>